<feature type="domain" description="RNA polymerase sigma factor 70 region 4 type 2" evidence="6">
    <location>
        <begin position="144"/>
        <end position="191"/>
    </location>
</feature>
<dbReference type="InterPro" id="IPR039425">
    <property type="entry name" value="RNA_pol_sigma-70-like"/>
</dbReference>
<keyword evidence="8" id="KW-1185">Reference proteome</keyword>
<dbReference type="InterPro" id="IPR013249">
    <property type="entry name" value="RNA_pol_sigma70_r4_t2"/>
</dbReference>
<dbReference type="EMBL" id="JBEXAC010000004">
    <property type="protein sequence ID" value="MET7001517.1"/>
    <property type="molecule type" value="Genomic_DNA"/>
</dbReference>
<evidence type="ECO:0000313" key="8">
    <source>
        <dbReference type="Proteomes" id="UP001549749"/>
    </source>
</evidence>
<evidence type="ECO:0000256" key="3">
    <source>
        <dbReference type="ARBA" id="ARBA00023082"/>
    </source>
</evidence>
<sequence>MVLSLVFLYITPVNARYLVEIPVYHNENEQALLQQVAAGNEAAFTALFDHYWSKVYVHILSFLKNTALSEEVTQDIFLKIWEVRQNLPELNSFKNFLFIITRNRILSELRKKPALPEENDLSILEEQVLVPDRQLRYKEFYTHVMDAIELLPAQKKRVFKMNRVENRSRADIAREMGLTYGTVNQYLVEAISFLKTHLRNKVSGDLLLLFSVAGFILEK</sequence>
<dbReference type="InterPro" id="IPR013324">
    <property type="entry name" value="RNA_pol_sigma_r3/r4-like"/>
</dbReference>
<organism evidence="7 8">
    <name type="scientific">Chitinophaga defluvii</name>
    <dbReference type="NCBI Taxonomy" id="3163343"/>
    <lineage>
        <taxon>Bacteria</taxon>
        <taxon>Pseudomonadati</taxon>
        <taxon>Bacteroidota</taxon>
        <taxon>Chitinophagia</taxon>
        <taxon>Chitinophagales</taxon>
        <taxon>Chitinophagaceae</taxon>
        <taxon>Chitinophaga</taxon>
    </lineage>
</organism>
<dbReference type="SUPFAM" id="SSF88946">
    <property type="entry name" value="Sigma2 domain of RNA polymerase sigma factors"/>
    <property type="match status" value="1"/>
</dbReference>
<dbReference type="RefSeq" id="WP_354664089.1">
    <property type="nucleotide sequence ID" value="NZ_JBEXAC010000004.1"/>
</dbReference>
<dbReference type="PANTHER" id="PTHR43133">
    <property type="entry name" value="RNA POLYMERASE ECF-TYPE SIGMA FACTO"/>
    <property type="match status" value="1"/>
</dbReference>
<dbReference type="Pfam" id="PF04542">
    <property type="entry name" value="Sigma70_r2"/>
    <property type="match status" value="1"/>
</dbReference>
<proteinExistence type="inferred from homology"/>
<dbReference type="InterPro" id="IPR014284">
    <property type="entry name" value="RNA_pol_sigma-70_dom"/>
</dbReference>
<keyword evidence="2" id="KW-0805">Transcription regulation</keyword>
<accession>A0ABV2TES5</accession>
<gene>
    <name evidence="7" type="ORF">ABR189_29315</name>
</gene>
<dbReference type="InterPro" id="IPR013325">
    <property type="entry name" value="RNA_pol_sigma_r2"/>
</dbReference>
<keyword evidence="3" id="KW-0731">Sigma factor</keyword>
<evidence type="ECO:0000256" key="4">
    <source>
        <dbReference type="ARBA" id="ARBA00023163"/>
    </source>
</evidence>
<comment type="similarity">
    <text evidence="1">Belongs to the sigma-70 factor family. ECF subfamily.</text>
</comment>
<evidence type="ECO:0000313" key="7">
    <source>
        <dbReference type="EMBL" id="MET7001517.1"/>
    </source>
</evidence>
<comment type="caution">
    <text evidence="7">The sequence shown here is derived from an EMBL/GenBank/DDBJ whole genome shotgun (WGS) entry which is preliminary data.</text>
</comment>
<keyword evidence="4" id="KW-0804">Transcription</keyword>
<dbReference type="Gene3D" id="1.10.10.10">
    <property type="entry name" value="Winged helix-like DNA-binding domain superfamily/Winged helix DNA-binding domain"/>
    <property type="match status" value="1"/>
</dbReference>
<evidence type="ECO:0000259" key="6">
    <source>
        <dbReference type="Pfam" id="PF08281"/>
    </source>
</evidence>
<dbReference type="InterPro" id="IPR036388">
    <property type="entry name" value="WH-like_DNA-bd_sf"/>
</dbReference>
<feature type="domain" description="RNA polymerase sigma-70 region 2" evidence="5">
    <location>
        <begin position="47"/>
        <end position="112"/>
    </location>
</feature>
<dbReference type="PANTHER" id="PTHR43133:SF46">
    <property type="entry name" value="RNA POLYMERASE SIGMA-70 FACTOR ECF SUBFAMILY"/>
    <property type="match status" value="1"/>
</dbReference>
<evidence type="ECO:0000256" key="2">
    <source>
        <dbReference type="ARBA" id="ARBA00023015"/>
    </source>
</evidence>
<dbReference type="SUPFAM" id="SSF88659">
    <property type="entry name" value="Sigma3 and sigma4 domains of RNA polymerase sigma factors"/>
    <property type="match status" value="1"/>
</dbReference>
<dbReference type="Proteomes" id="UP001549749">
    <property type="component" value="Unassembled WGS sequence"/>
</dbReference>
<name>A0ABV2TES5_9BACT</name>
<dbReference type="Gene3D" id="1.10.1740.10">
    <property type="match status" value="1"/>
</dbReference>
<protein>
    <submittedName>
        <fullName evidence="7">Sigma-70 family RNA polymerase sigma factor</fullName>
    </submittedName>
</protein>
<evidence type="ECO:0000256" key="1">
    <source>
        <dbReference type="ARBA" id="ARBA00010641"/>
    </source>
</evidence>
<dbReference type="Pfam" id="PF08281">
    <property type="entry name" value="Sigma70_r4_2"/>
    <property type="match status" value="1"/>
</dbReference>
<evidence type="ECO:0000259" key="5">
    <source>
        <dbReference type="Pfam" id="PF04542"/>
    </source>
</evidence>
<reference evidence="7 8" key="1">
    <citation type="submission" date="2024-06" db="EMBL/GenBank/DDBJ databases">
        <title>Chitinophaga defluvii sp. nov., isolated from municipal sewage.</title>
        <authorList>
            <person name="Zhang L."/>
        </authorList>
    </citation>
    <scope>NUCLEOTIDE SEQUENCE [LARGE SCALE GENOMIC DNA]</scope>
    <source>
        <strain evidence="7 8">H8</strain>
    </source>
</reference>
<dbReference type="NCBIfam" id="TIGR02937">
    <property type="entry name" value="sigma70-ECF"/>
    <property type="match status" value="1"/>
</dbReference>
<dbReference type="InterPro" id="IPR007627">
    <property type="entry name" value="RNA_pol_sigma70_r2"/>
</dbReference>